<comment type="catalytic activity">
    <reaction evidence="10">
        <text>uridine(54) in tRNA + (6R)-5,10-methylene-5,6,7,8-tetrahydrofolate + NADH + H(+) = 5-methyluridine(54) in tRNA + (6S)-5,6,7,8-tetrahydrofolate + NAD(+)</text>
        <dbReference type="Rhea" id="RHEA:16873"/>
        <dbReference type="Rhea" id="RHEA-COMP:10167"/>
        <dbReference type="Rhea" id="RHEA-COMP:10193"/>
        <dbReference type="ChEBI" id="CHEBI:15378"/>
        <dbReference type="ChEBI" id="CHEBI:15636"/>
        <dbReference type="ChEBI" id="CHEBI:57453"/>
        <dbReference type="ChEBI" id="CHEBI:57540"/>
        <dbReference type="ChEBI" id="CHEBI:57945"/>
        <dbReference type="ChEBI" id="CHEBI:65315"/>
        <dbReference type="ChEBI" id="CHEBI:74447"/>
        <dbReference type="EC" id="2.1.1.74"/>
    </reaction>
</comment>
<dbReference type="PANTHER" id="PTHR11806">
    <property type="entry name" value="GLUCOSE INHIBITED DIVISION PROTEIN A"/>
    <property type="match status" value="1"/>
</dbReference>
<evidence type="ECO:0000256" key="3">
    <source>
        <dbReference type="ARBA" id="ARBA00022603"/>
    </source>
</evidence>
<organism evidence="12">
    <name type="scientific">candidate division WOR-3 bacterium</name>
    <dbReference type="NCBI Taxonomy" id="2052148"/>
    <lineage>
        <taxon>Bacteria</taxon>
        <taxon>Bacteria division WOR-3</taxon>
    </lineage>
</organism>
<dbReference type="InterPro" id="IPR002218">
    <property type="entry name" value="MnmG-rel"/>
</dbReference>
<protein>
    <recommendedName>
        <fullName evidence="10">Methylenetetrahydrofolate--tRNA-(uracil-5-)-methyltransferase TrmFO</fullName>
        <ecNumber evidence="10">2.1.1.74</ecNumber>
    </recommendedName>
    <alternativeName>
        <fullName evidence="10">Folate-dependent tRNA (uracil-5-)-methyltransferase</fullName>
    </alternativeName>
    <alternativeName>
        <fullName evidence="10">Folate-dependent tRNA(M-5-U54)-methyltransferase</fullName>
    </alternativeName>
</protein>
<dbReference type="EC" id="2.1.1.74" evidence="10"/>
<dbReference type="InterPro" id="IPR004417">
    <property type="entry name" value="TrmFO"/>
</dbReference>
<dbReference type="NCBIfam" id="TIGR00137">
    <property type="entry name" value="gid_trmFO"/>
    <property type="match status" value="1"/>
</dbReference>
<dbReference type="GO" id="GO:0030488">
    <property type="term" value="P:tRNA methylation"/>
    <property type="evidence" value="ECO:0007669"/>
    <property type="project" value="TreeGrafter"/>
</dbReference>
<feature type="domain" description="MnmG N-terminal" evidence="11">
    <location>
        <begin position="6"/>
        <end position="362"/>
    </location>
</feature>
<keyword evidence="4 10" id="KW-0285">Flavoprotein</keyword>
<accession>A0A7C5HG94</accession>
<dbReference type="Proteomes" id="UP000886110">
    <property type="component" value="Unassembled WGS sequence"/>
</dbReference>
<dbReference type="Gene3D" id="3.50.50.60">
    <property type="entry name" value="FAD/NAD(P)-binding domain"/>
    <property type="match status" value="2"/>
</dbReference>
<evidence type="ECO:0000256" key="10">
    <source>
        <dbReference type="HAMAP-Rule" id="MF_01037"/>
    </source>
</evidence>
<evidence type="ECO:0000256" key="1">
    <source>
        <dbReference type="ARBA" id="ARBA00001974"/>
    </source>
</evidence>
<keyword evidence="9 10" id="KW-0520">NAD</keyword>
<keyword evidence="3 10" id="KW-0489">Methyltransferase</keyword>
<dbReference type="SUPFAM" id="SSF51905">
    <property type="entry name" value="FAD/NAD(P)-binding domain"/>
    <property type="match status" value="1"/>
</dbReference>
<dbReference type="AlphaFoldDB" id="A0A7C5HG94"/>
<keyword evidence="6 10" id="KW-0819">tRNA processing</keyword>
<keyword evidence="5 10" id="KW-0808">Transferase</keyword>
<sequence>MHSKYVYVIGGGLAGTEAAFYLYKKGINVTLYEMRPHKMTTAHSTPYLAELVCSNSFKSEELTNAHGMLKREMNILGSFLLDIAGKTRIPGGKALVVDRNRFSSMVTNVLGKKIKIERREIVDIPKNDFIIISTGPLTSRGLSEKLKEIIGIEHLFYFDAVSPIVSFDSLDMDKAFFGSRYGYGKDYLNCPMKKEEYEKLIEAILSGGKYLPHIAEDLFFEGCLPIEEMARRGKDTLRFSLMKPVGLSIPRKFTDVYAVVQLRKENREGTMWNIVGFQTRLKYSEQKRVFRMIPCLKNAEFLRFGKIHRNTYLNSPKVLDIFGKLRQNIFIAGTLLGVEGYMESAVTGIIAGINAFRSLQGLKNLLPPRGTMIRGLYDYISTPKENFQPINANFGLIELYKKGRNVSKKEYRMQLVERSTKKLEVWRNKYEI</sequence>
<dbReference type="GO" id="GO:0005829">
    <property type="term" value="C:cytosol"/>
    <property type="evidence" value="ECO:0007669"/>
    <property type="project" value="TreeGrafter"/>
</dbReference>
<dbReference type="HAMAP" id="MF_01037">
    <property type="entry name" value="TrmFO"/>
    <property type="match status" value="1"/>
</dbReference>
<comment type="caution">
    <text evidence="12">The sequence shown here is derived from an EMBL/GenBank/DDBJ whole genome shotgun (WGS) entry which is preliminary data.</text>
</comment>
<dbReference type="Pfam" id="PF01134">
    <property type="entry name" value="GIDA"/>
    <property type="match status" value="1"/>
</dbReference>
<reference evidence="12" key="1">
    <citation type="journal article" date="2020" name="mSystems">
        <title>Genome- and Community-Level Interaction Insights into Carbon Utilization and Element Cycling Functions of Hydrothermarchaeota in Hydrothermal Sediment.</title>
        <authorList>
            <person name="Zhou Z."/>
            <person name="Liu Y."/>
            <person name="Xu W."/>
            <person name="Pan J."/>
            <person name="Luo Z.H."/>
            <person name="Li M."/>
        </authorList>
    </citation>
    <scope>NUCLEOTIDE SEQUENCE [LARGE SCALE GENOMIC DNA]</scope>
    <source>
        <strain evidence="12">HyVt-74</strain>
    </source>
</reference>
<dbReference type="NCBIfam" id="NF003739">
    <property type="entry name" value="PRK05335.1"/>
    <property type="match status" value="1"/>
</dbReference>
<comment type="similarity">
    <text evidence="10">Belongs to the MnmG family. TrmFO subfamily.</text>
</comment>
<dbReference type="InterPro" id="IPR036188">
    <property type="entry name" value="FAD/NAD-bd_sf"/>
</dbReference>
<dbReference type="GO" id="GO:0047151">
    <property type="term" value="F:tRNA (uracil(54)-C5)-methyltransferase activity, 5,10-methylenetetrahydrofolate-dependent"/>
    <property type="evidence" value="ECO:0007669"/>
    <property type="project" value="UniProtKB-UniRule"/>
</dbReference>
<comment type="subcellular location">
    <subcellularLocation>
        <location evidence="10">Cytoplasm</location>
    </subcellularLocation>
</comment>
<dbReference type="InterPro" id="IPR040131">
    <property type="entry name" value="MnmG_N"/>
</dbReference>
<evidence type="ECO:0000256" key="8">
    <source>
        <dbReference type="ARBA" id="ARBA00022857"/>
    </source>
</evidence>
<evidence type="ECO:0000256" key="7">
    <source>
        <dbReference type="ARBA" id="ARBA00022827"/>
    </source>
</evidence>
<evidence type="ECO:0000256" key="4">
    <source>
        <dbReference type="ARBA" id="ARBA00022630"/>
    </source>
</evidence>
<evidence type="ECO:0000256" key="5">
    <source>
        <dbReference type="ARBA" id="ARBA00022679"/>
    </source>
</evidence>
<evidence type="ECO:0000259" key="11">
    <source>
        <dbReference type="Pfam" id="PF01134"/>
    </source>
</evidence>
<feature type="binding site" evidence="10">
    <location>
        <begin position="10"/>
        <end position="15"/>
    </location>
    <ligand>
        <name>FAD</name>
        <dbReference type="ChEBI" id="CHEBI:57692"/>
    </ligand>
</feature>
<comment type="cofactor">
    <cofactor evidence="1 10">
        <name>FAD</name>
        <dbReference type="ChEBI" id="CHEBI:57692"/>
    </cofactor>
</comment>
<name>A0A7C5HG94_UNCW3</name>
<comment type="function">
    <text evidence="10">Catalyzes the folate-dependent formation of 5-methyl-uridine at position 54 (M-5-U54) in all tRNAs.</text>
</comment>
<evidence type="ECO:0000256" key="2">
    <source>
        <dbReference type="ARBA" id="ARBA00022490"/>
    </source>
</evidence>
<keyword evidence="8 10" id="KW-0521">NADP</keyword>
<proteinExistence type="inferred from homology"/>
<keyword evidence="7 10" id="KW-0274">FAD</keyword>
<evidence type="ECO:0000256" key="6">
    <source>
        <dbReference type="ARBA" id="ARBA00022694"/>
    </source>
</evidence>
<dbReference type="GO" id="GO:0002098">
    <property type="term" value="P:tRNA wobble uridine modification"/>
    <property type="evidence" value="ECO:0007669"/>
    <property type="project" value="TreeGrafter"/>
</dbReference>
<dbReference type="PANTHER" id="PTHR11806:SF2">
    <property type="entry name" value="METHYLENETETRAHYDROFOLATE--TRNA-(URACIL-5-)-METHYLTRANSFERASE TRMFO"/>
    <property type="match status" value="1"/>
</dbReference>
<dbReference type="GO" id="GO:0050660">
    <property type="term" value="F:flavin adenine dinucleotide binding"/>
    <property type="evidence" value="ECO:0007669"/>
    <property type="project" value="UniProtKB-UniRule"/>
</dbReference>
<evidence type="ECO:0000313" key="12">
    <source>
        <dbReference type="EMBL" id="HHE05134.1"/>
    </source>
</evidence>
<comment type="catalytic activity">
    <reaction evidence="10">
        <text>uridine(54) in tRNA + (6R)-5,10-methylene-5,6,7,8-tetrahydrofolate + NADPH + H(+) = 5-methyluridine(54) in tRNA + (6S)-5,6,7,8-tetrahydrofolate + NADP(+)</text>
        <dbReference type="Rhea" id="RHEA:62372"/>
        <dbReference type="Rhea" id="RHEA-COMP:10167"/>
        <dbReference type="Rhea" id="RHEA-COMP:10193"/>
        <dbReference type="ChEBI" id="CHEBI:15378"/>
        <dbReference type="ChEBI" id="CHEBI:15636"/>
        <dbReference type="ChEBI" id="CHEBI:57453"/>
        <dbReference type="ChEBI" id="CHEBI:57783"/>
        <dbReference type="ChEBI" id="CHEBI:58349"/>
        <dbReference type="ChEBI" id="CHEBI:65315"/>
        <dbReference type="ChEBI" id="CHEBI:74447"/>
        <dbReference type="EC" id="2.1.1.74"/>
    </reaction>
</comment>
<keyword evidence="2 10" id="KW-0963">Cytoplasm</keyword>
<evidence type="ECO:0000256" key="9">
    <source>
        <dbReference type="ARBA" id="ARBA00023027"/>
    </source>
</evidence>
<gene>
    <name evidence="10" type="primary">trmFO</name>
    <name evidence="12" type="ORF">ENL19_03625</name>
</gene>
<dbReference type="EMBL" id="DRTB01000274">
    <property type="protein sequence ID" value="HHE05134.1"/>
    <property type="molecule type" value="Genomic_DNA"/>
</dbReference>